<evidence type="ECO:0000313" key="1">
    <source>
        <dbReference type="EMBL" id="OGZ00792.1"/>
    </source>
</evidence>
<sequence length="63" mass="7253">MRVAFSEEEMNKVFKLIESNVEELGNAINPEAGTQSEFMFKKLKESISKTQGYLQKGLEKIKR</sequence>
<dbReference type="Proteomes" id="UP000176287">
    <property type="component" value="Unassembled WGS sequence"/>
</dbReference>
<comment type="caution">
    <text evidence="1">The sequence shown here is derived from an EMBL/GenBank/DDBJ whole genome shotgun (WGS) entry which is preliminary data.</text>
</comment>
<dbReference type="AlphaFoldDB" id="A0A1G2CHV6"/>
<reference evidence="1 2" key="1">
    <citation type="journal article" date="2016" name="Nat. Commun.">
        <title>Thousands of microbial genomes shed light on interconnected biogeochemical processes in an aquifer system.</title>
        <authorList>
            <person name="Anantharaman K."/>
            <person name="Brown C.T."/>
            <person name="Hug L.A."/>
            <person name="Sharon I."/>
            <person name="Castelle C.J."/>
            <person name="Probst A.J."/>
            <person name="Thomas B.C."/>
            <person name="Singh A."/>
            <person name="Wilkins M.J."/>
            <person name="Karaoz U."/>
            <person name="Brodie E.L."/>
            <person name="Williams K.H."/>
            <person name="Hubbard S.S."/>
            <person name="Banfield J.F."/>
        </authorList>
    </citation>
    <scope>NUCLEOTIDE SEQUENCE [LARGE SCALE GENOMIC DNA]</scope>
</reference>
<protein>
    <submittedName>
        <fullName evidence="1">Uncharacterized protein</fullName>
    </submittedName>
</protein>
<gene>
    <name evidence="1" type="ORF">A3B13_00410</name>
</gene>
<accession>A0A1G2CHV6</accession>
<name>A0A1G2CHV6_9BACT</name>
<organism evidence="1 2">
    <name type="scientific">Candidatus Liptonbacteria bacterium RIFCSPLOWO2_01_FULL_45_15</name>
    <dbReference type="NCBI Taxonomy" id="1798649"/>
    <lineage>
        <taxon>Bacteria</taxon>
        <taxon>Candidatus Liptoniibacteriota</taxon>
    </lineage>
</organism>
<proteinExistence type="predicted"/>
<evidence type="ECO:0000313" key="2">
    <source>
        <dbReference type="Proteomes" id="UP000176287"/>
    </source>
</evidence>
<dbReference type="STRING" id="1798649.A3B13_00410"/>
<dbReference type="EMBL" id="MHKZ01000012">
    <property type="protein sequence ID" value="OGZ00792.1"/>
    <property type="molecule type" value="Genomic_DNA"/>
</dbReference>